<dbReference type="GO" id="GO:0005634">
    <property type="term" value="C:nucleus"/>
    <property type="evidence" value="ECO:0007669"/>
    <property type="project" value="TreeGrafter"/>
</dbReference>
<dbReference type="EMBL" id="KN818225">
    <property type="protein sequence ID" value="KIL69787.1"/>
    <property type="molecule type" value="Genomic_DNA"/>
</dbReference>
<organism evidence="3 4">
    <name type="scientific">Amanita muscaria (strain Koide BX008)</name>
    <dbReference type="NCBI Taxonomy" id="946122"/>
    <lineage>
        <taxon>Eukaryota</taxon>
        <taxon>Fungi</taxon>
        <taxon>Dikarya</taxon>
        <taxon>Basidiomycota</taxon>
        <taxon>Agaricomycotina</taxon>
        <taxon>Agaricomycetes</taxon>
        <taxon>Agaricomycetidae</taxon>
        <taxon>Agaricales</taxon>
        <taxon>Pluteineae</taxon>
        <taxon>Amanitaceae</taxon>
        <taxon>Amanita</taxon>
    </lineage>
</organism>
<evidence type="ECO:0000256" key="2">
    <source>
        <dbReference type="SAM" id="MobiDB-lite"/>
    </source>
</evidence>
<name>A0A0C2X633_AMAMK</name>
<dbReference type="InParanoid" id="A0A0C2X633"/>
<proteinExistence type="predicted"/>
<dbReference type="HOGENOM" id="CLU_044111_0_0_1"/>
<feature type="coiled-coil region" evidence="1">
    <location>
        <begin position="332"/>
        <end position="366"/>
    </location>
</feature>
<evidence type="ECO:0000313" key="4">
    <source>
        <dbReference type="Proteomes" id="UP000054549"/>
    </source>
</evidence>
<feature type="region of interest" description="Disordered" evidence="2">
    <location>
        <begin position="126"/>
        <end position="221"/>
    </location>
</feature>
<evidence type="ECO:0000313" key="3">
    <source>
        <dbReference type="EMBL" id="KIL69787.1"/>
    </source>
</evidence>
<dbReference type="InterPro" id="IPR018800">
    <property type="entry name" value="PRCC"/>
</dbReference>
<gene>
    <name evidence="3" type="ORF">M378DRAFT_157029</name>
</gene>
<accession>A0A0C2X633</accession>
<feature type="compositionally biased region" description="Low complexity" evidence="2">
    <location>
        <begin position="19"/>
        <end position="32"/>
    </location>
</feature>
<feature type="compositionally biased region" description="Basic and acidic residues" evidence="2">
    <location>
        <begin position="65"/>
        <end position="75"/>
    </location>
</feature>
<keyword evidence="1" id="KW-0175">Coiled coil</keyword>
<dbReference type="OrthoDB" id="2555634at2759"/>
<dbReference type="AlphaFoldDB" id="A0A0C2X633"/>
<feature type="region of interest" description="Disordered" evidence="2">
    <location>
        <begin position="1"/>
        <end position="87"/>
    </location>
</feature>
<protein>
    <recommendedName>
        <fullName evidence="5">Mitotic checkpoint regulator, MAD2B-interacting-domain-containing protein</fullName>
    </recommendedName>
</protein>
<feature type="region of interest" description="Disordered" evidence="2">
    <location>
        <begin position="296"/>
        <end position="318"/>
    </location>
</feature>
<dbReference type="STRING" id="946122.A0A0C2X633"/>
<dbReference type="PANTHER" id="PTHR13621">
    <property type="entry name" value="PROLINE-RICH PROTEIN PRCC"/>
    <property type="match status" value="1"/>
</dbReference>
<keyword evidence="4" id="KW-1185">Reference proteome</keyword>
<feature type="compositionally biased region" description="Low complexity" evidence="2">
    <location>
        <begin position="190"/>
        <end position="211"/>
    </location>
</feature>
<dbReference type="Pfam" id="PF10253">
    <property type="entry name" value="PRCC"/>
    <property type="match status" value="1"/>
</dbReference>
<sequence>MLGIEDYGSGSENEEGKPIKTSASATSKSSISTQPREKRALDATSVSKTKRPKKITIGLPSLRNADVDAHDEPPPPKKARTAGAGASSLLSMLPAPKQANPAPQRVLGGKAGPGLVFTSAIVSQEEVDDRSTPLFQDKPAESSSSSTTFLPPSLAKGKANVSLEDRPRPTFAPTISSQRTVDPFSLGTISRASGSSAPPTSSSTAKVSSAPEVPTFVPPEPIPTDPYPGYYQLPSGAWEAYDATYYASFLKKWKNEYDAHVRALEKGTAKGFEGYDDGTLQEVDTQKEMERAKVELKEREERKALTKGTGAGSSAPNMKVTASKMSGIAKSRHQLATLLREAYQNREALEDRIAEGRRNRKEAGNKYGF</sequence>
<dbReference type="PANTHER" id="PTHR13621:SF2">
    <property type="entry name" value="PROLINE-RICH PROTEIN PRCC"/>
    <property type="match status" value="1"/>
</dbReference>
<evidence type="ECO:0008006" key="5">
    <source>
        <dbReference type="Google" id="ProtNLM"/>
    </source>
</evidence>
<dbReference type="Proteomes" id="UP000054549">
    <property type="component" value="Unassembled WGS sequence"/>
</dbReference>
<feature type="compositionally biased region" description="Low complexity" evidence="2">
    <location>
        <begin position="142"/>
        <end position="154"/>
    </location>
</feature>
<reference evidence="3 4" key="1">
    <citation type="submission" date="2014-04" db="EMBL/GenBank/DDBJ databases">
        <title>Evolutionary Origins and Diversification of the Mycorrhizal Mutualists.</title>
        <authorList>
            <consortium name="DOE Joint Genome Institute"/>
            <consortium name="Mycorrhizal Genomics Consortium"/>
            <person name="Kohler A."/>
            <person name="Kuo A."/>
            <person name="Nagy L.G."/>
            <person name="Floudas D."/>
            <person name="Copeland A."/>
            <person name="Barry K.W."/>
            <person name="Cichocki N."/>
            <person name="Veneault-Fourrey C."/>
            <person name="LaButti K."/>
            <person name="Lindquist E.A."/>
            <person name="Lipzen A."/>
            <person name="Lundell T."/>
            <person name="Morin E."/>
            <person name="Murat C."/>
            <person name="Riley R."/>
            <person name="Ohm R."/>
            <person name="Sun H."/>
            <person name="Tunlid A."/>
            <person name="Henrissat B."/>
            <person name="Grigoriev I.V."/>
            <person name="Hibbett D.S."/>
            <person name="Martin F."/>
        </authorList>
    </citation>
    <scope>NUCLEOTIDE SEQUENCE [LARGE SCALE GENOMIC DNA]</scope>
    <source>
        <strain evidence="3 4">Koide BX008</strain>
    </source>
</reference>
<evidence type="ECO:0000256" key="1">
    <source>
        <dbReference type="SAM" id="Coils"/>
    </source>
</evidence>